<protein>
    <recommendedName>
        <fullName evidence="2">MaoC-like domain-containing protein</fullName>
    </recommendedName>
</protein>
<evidence type="ECO:0000259" key="2">
    <source>
        <dbReference type="Pfam" id="PF01575"/>
    </source>
</evidence>
<dbReference type="InterPro" id="IPR052342">
    <property type="entry name" value="MCH/BMMD"/>
</dbReference>
<dbReference type="CDD" id="cd03454">
    <property type="entry name" value="YdeM"/>
    <property type="match status" value="1"/>
</dbReference>
<dbReference type="EMBL" id="CADCVI010000040">
    <property type="protein sequence ID" value="CAA9459194.1"/>
    <property type="molecule type" value="Genomic_DNA"/>
</dbReference>
<dbReference type="PANTHER" id="PTHR43664:SF1">
    <property type="entry name" value="BETA-METHYLMALYL-COA DEHYDRATASE"/>
    <property type="match status" value="1"/>
</dbReference>
<dbReference type="InterPro" id="IPR002539">
    <property type="entry name" value="MaoC-like_dom"/>
</dbReference>
<evidence type="ECO:0000313" key="3">
    <source>
        <dbReference type="EMBL" id="CAA9459194.1"/>
    </source>
</evidence>
<dbReference type="InterPro" id="IPR029069">
    <property type="entry name" value="HotDog_dom_sf"/>
</dbReference>
<accession>A0A6J4R0J9</accession>
<dbReference type="PANTHER" id="PTHR43664">
    <property type="entry name" value="MONOAMINE OXIDASE-RELATED"/>
    <property type="match status" value="1"/>
</dbReference>
<sequence>MVGPDPGMQRRLYFEDFEEGQVFELGEKTLTRDEIVAFAREFDPQPFHVDEEAAKGSAFGGLIASGWHTAAVFMRLYADAVLHRAESMGSPGVEELRWLKPVRPGDTLSARLVVLDTVPSRSRPGRGTVYFVSEVRNGRGEKVMSMKARGLFARRDGTH</sequence>
<dbReference type="Pfam" id="PF01575">
    <property type="entry name" value="MaoC_dehydratas"/>
    <property type="match status" value="1"/>
</dbReference>
<dbReference type="SUPFAM" id="SSF54637">
    <property type="entry name" value="Thioesterase/thiol ester dehydrase-isomerase"/>
    <property type="match status" value="1"/>
</dbReference>
<proteinExistence type="inferred from homology"/>
<comment type="similarity">
    <text evidence="1">Belongs to the enoyl-CoA hydratase/isomerase family.</text>
</comment>
<organism evidence="3">
    <name type="scientific">uncultured Rubrobacteraceae bacterium</name>
    <dbReference type="NCBI Taxonomy" id="349277"/>
    <lineage>
        <taxon>Bacteria</taxon>
        <taxon>Bacillati</taxon>
        <taxon>Actinomycetota</taxon>
        <taxon>Rubrobacteria</taxon>
        <taxon>Rubrobacterales</taxon>
        <taxon>Rubrobacteraceae</taxon>
        <taxon>environmental samples</taxon>
    </lineage>
</organism>
<dbReference type="Gene3D" id="3.10.129.10">
    <property type="entry name" value="Hotdog Thioesterase"/>
    <property type="match status" value="1"/>
</dbReference>
<feature type="domain" description="MaoC-like" evidence="2">
    <location>
        <begin position="20"/>
        <end position="120"/>
    </location>
</feature>
<reference evidence="3" key="1">
    <citation type="submission" date="2020-02" db="EMBL/GenBank/DDBJ databases">
        <authorList>
            <person name="Meier V. D."/>
        </authorList>
    </citation>
    <scope>NUCLEOTIDE SEQUENCE</scope>
    <source>
        <strain evidence="3">AVDCRST_MAG25</strain>
    </source>
</reference>
<evidence type="ECO:0000256" key="1">
    <source>
        <dbReference type="ARBA" id="ARBA00005254"/>
    </source>
</evidence>
<dbReference type="AlphaFoldDB" id="A0A6J4R0J9"/>
<name>A0A6J4R0J9_9ACTN</name>
<gene>
    <name evidence="3" type="ORF">AVDCRST_MAG25-591</name>
</gene>